<name>A0ACC2X9Q7_9TREE</name>
<accession>A0ACC2X9Q7</accession>
<gene>
    <name evidence="1" type="ORF">QFC24_005302</name>
</gene>
<protein>
    <submittedName>
        <fullName evidence="1">Uncharacterized protein</fullName>
    </submittedName>
</protein>
<dbReference type="Proteomes" id="UP001234202">
    <property type="component" value="Unassembled WGS sequence"/>
</dbReference>
<sequence>MAGTSSSYTSAFLDLGALPFAGGTPFHQSAYGAANPNERDDDNPSDCNVAGRDFSTTAPVVRSPRTLPSTLSRSADLRIRHELMAKAAEGRHRERIDFVEGRMDCDGWPQDLVRNLLELHWNRQHHAFLITYRPSFMRDMACNGPFFSKILLNAILYGVAKFSDRPELQYPEINGGKGFLSRATTLLGSALLHPDYTVVQALLLLCNSLGAQGCSTNAPILYLRIGGVEAVTPAFVELVD</sequence>
<comment type="caution">
    <text evidence="1">The sequence shown here is derived from an EMBL/GenBank/DDBJ whole genome shotgun (WGS) entry which is preliminary data.</text>
</comment>
<dbReference type="EMBL" id="JASBWV010000021">
    <property type="protein sequence ID" value="KAJ9120348.1"/>
    <property type="molecule type" value="Genomic_DNA"/>
</dbReference>
<organism evidence="1 2">
    <name type="scientific">Naganishia onofrii</name>
    <dbReference type="NCBI Taxonomy" id="1851511"/>
    <lineage>
        <taxon>Eukaryota</taxon>
        <taxon>Fungi</taxon>
        <taxon>Dikarya</taxon>
        <taxon>Basidiomycota</taxon>
        <taxon>Agaricomycotina</taxon>
        <taxon>Tremellomycetes</taxon>
        <taxon>Filobasidiales</taxon>
        <taxon>Filobasidiaceae</taxon>
        <taxon>Naganishia</taxon>
    </lineage>
</organism>
<keyword evidence="2" id="KW-1185">Reference proteome</keyword>
<evidence type="ECO:0000313" key="2">
    <source>
        <dbReference type="Proteomes" id="UP001234202"/>
    </source>
</evidence>
<proteinExistence type="predicted"/>
<evidence type="ECO:0000313" key="1">
    <source>
        <dbReference type="EMBL" id="KAJ9120348.1"/>
    </source>
</evidence>
<reference evidence="1" key="1">
    <citation type="submission" date="2023-04" db="EMBL/GenBank/DDBJ databases">
        <title>Draft Genome sequencing of Naganishia species isolated from polar environments using Oxford Nanopore Technology.</title>
        <authorList>
            <person name="Leo P."/>
            <person name="Venkateswaran K."/>
        </authorList>
    </citation>
    <scope>NUCLEOTIDE SEQUENCE</scope>
    <source>
        <strain evidence="1">DBVPG 5303</strain>
    </source>
</reference>